<evidence type="ECO:0000313" key="9">
    <source>
        <dbReference type="EMBL" id="KOC69079.1"/>
    </source>
</evidence>
<evidence type="ECO:0000256" key="7">
    <source>
        <dbReference type="ARBA" id="ARBA00023180"/>
    </source>
</evidence>
<keyword evidence="3" id="KW-1003">Cell membrane</keyword>
<keyword evidence="6 8" id="KW-0472">Membrane</keyword>
<evidence type="ECO:0000256" key="8">
    <source>
        <dbReference type="SAM" id="Phobius"/>
    </source>
</evidence>
<evidence type="ECO:0000256" key="2">
    <source>
        <dbReference type="ARBA" id="ARBA00010532"/>
    </source>
</evidence>
<keyword evidence="10" id="KW-1185">Reference proteome</keyword>
<keyword evidence="7" id="KW-0325">Glycoprotein</keyword>
<evidence type="ECO:0000313" key="10">
    <source>
        <dbReference type="Proteomes" id="UP000053825"/>
    </source>
</evidence>
<comment type="subcellular location">
    <subcellularLocation>
        <location evidence="1">Cell membrane</location>
    </subcellularLocation>
</comment>
<dbReference type="OrthoDB" id="514335at2759"/>
<evidence type="ECO:0000256" key="4">
    <source>
        <dbReference type="ARBA" id="ARBA00022692"/>
    </source>
</evidence>
<dbReference type="AlphaFoldDB" id="A0A0L7RE26"/>
<dbReference type="PANTHER" id="PTHR11923:SF114">
    <property type="entry name" value="FI02050P-RELATED"/>
    <property type="match status" value="1"/>
</dbReference>
<dbReference type="STRING" id="597456.A0A0L7RE26"/>
<sequence length="488" mass="55170">MKMWKKLAIIFTIGILLTIVGLTLAILWSTIYLSIINTQLPLTPSSTNYELWRETPIPMFLKLYMFNMTNYEEYISSNVTKPKFVEMGPYVFSETDYKVNQVWNENGTITYLRKRVWHFDEKMSAGSLSDKVTNINPVTASVAYALRFKQPFFRDVVDRMMKAVGQQLVITKTVNELLFEGYNDTMLKIARKFNLTEIPFEKFAWFYGRNGSAPYDGTFNMLTGTTNMLDIGVVKEWNYNSKVDYYPGECGAVKGTNGDLWPPLPDNKTISFFVSDICTSMSISYDNTTVYEGLTGVKYSSDDTLFDNGTKVPSRKCYCVGDCIPSGALNISLCKWGAPAFISLPHFYLADESYTNNIDGMEPNKEKHELSIAIEPKTGVPLNVNAKLQLNLLVQHDEVMSVFKNIKTTFIPMLWFTQEAYLTSDYASTVKFIIILQSLGAVTCYGIACIGILIICIGAFLYIRHSLRGEENQVLLSRDENGISSING</sequence>
<gene>
    <name evidence="9" type="ORF">WH47_09636</name>
</gene>
<name>A0A0L7RE26_9HYME</name>
<accession>A0A0L7RE26</accession>
<evidence type="ECO:0000256" key="5">
    <source>
        <dbReference type="ARBA" id="ARBA00022989"/>
    </source>
</evidence>
<comment type="similarity">
    <text evidence="2">Belongs to the CD36 family.</text>
</comment>
<keyword evidence="4 8" id="KW-0812">Transmembrane</keyword>
<dbReference type="GO" id="GO:0005886">
    <property type="term" value="C:plasma membrane"/>
    <property type="evidence" value="ECO:0007669"/>
    <property type="project" value="UniProtKB-SubCell"/>
</dbReference>
<protein>
    <submittedName>
        <fullName evidence="9">Protein croquemort</fullName>
    </submittedName>
</protein>
<reference evidence="9 10" key="1">
    <citation type="submission" date="2015-07" db="EMBL/GenBank/DDBJ databases">
        <title>The genome of Habropoda laboriosa.</title>
        <authorList>
            <person name="Pan H."/>
            <person name="Kapheim K."/>
        </authorList>
    </citation>
    <scope>NUCLEOTIDE SEQUENCE [LARGE SCALE GENOMIC DNA]</scope>
    <source>
        <strain evidence="9">0110345459</strain>
    </source>
</reference>
<dbReference type="Proteomes" id="UP000053825">
    <property type="component" value="Unassembled WGS sequence"/>
</dbReference>
<dbReference type="GO" id="GO:0005737">
    <property type="term" value="C:cytoplasm"/>
    <property type="evidence" value="ECO:0007669"/>
    <property type="project" value="TreeGrafter"/>
</dbReference>
<dbReference type="Pfam" id="PF01130">
    <property type="entry name" value="CD36"/>
    <property type="match status" value="1"/>
</dbReference>
<evidence type="ECO:0000256" key="1">
    <source>
        <dbReference type="ARBA" id="ARBA00004236"/>
    </source>
</evidence>
<dbReference type="InterPro" id="IPR002159">
    <property type="entry name" value="CD36_fam"/>
</dbReference>
<evidence type="ECO:0000256" key="6">
    <source>
        <dbReference type="ARBA" id="ARBA00023136"/>
    </source>
</evidence>
<proteinExistence type="inferred from homology"/>
<feature type="transmembrane region" description="Helical" evidence="8">
    <location>
        <begin position="439"/>
        <end position="463"/>
    </location>
</feature>
<dbReference type="PANTHER" id="PTHR11923">
    <property type="entry name" value="SCAVENGER RECEPTOR CLASS B TYPE-1 SR-B1"/>
    <property type="match status" value="1"/>
</dbReference>
<evidence type="ECO:0000256" key="3">
    <source>
        <dbReference type="ARBA" id="ARBA00022475"/>
    </source>
</evidence>
<dbReference type="PRINTS" id="PR01609">
    <property type="entry name" value="CD36FAMILY"/>
</dbReference>
<organism evidence="9 10">
    <name type="scientific">Habropoda laboriosa</name>
    <dbReference type="NCBI Taxonomy" id="597456"/>
    <lineage>
        <taxon>Eukaryota</taxon>
        <taxon>Metazoa</taxon>
        <taxon>Ecdysozoa</taxon>
        <taxon>Arthropoda</taxon>
        <taxon>Hexapoda</taxon>
        <taxon>Insecta</taxon>
        <taxon>Pterygota</taxon>
        <taxon>Neoptera</taxon>
        <taxon>Endopterygota</taxon>
        <taxon>Hymenoptera</taxon>
        <taxon>Apocrita</taxon>
        <taxon>Aculeata</taxon>
        <taxon>Apoidea</taxon>
        <taxon>Anthophila</taxon>
        <taxon>Apidae</taxon>
        <taxon>Habropoda</taxon>
    </lineage>
</organism>
<keyword evidence="5 8" id="KW-1133">Transmembrane helix</keyword>
<dbReference type="GO" id="GO:0005044">
    <property type="term" value="F:scavenger receptor activity"/>
    <property type="evidence" value="ECO:0007669"/>
    <property type="project" value="TreeGrafter"/>
</dbReference>
<dbReference type="EMBL" id="KQ414613">
    <property type="protein sequence ID" value="KOC69079.1"/>
    <property type="molecule type" value="Genomic_DNA"/>
</dbReference>